<evidence type="ECO:0000256" key="3">
    <source>
        <dbReference type="ARBA" id="ARBA00022946"/>
    </source>
</evidence>
<protein>
    <submittedName>
        <fullName evidence="8">Predicted lipid-binding transport protein, Tim44 family</fullName>
    </submittedName>
</protein>
<gene>
    <name evidence="8" type="ORF">SAMN05216548_105179</name>
</gene>
<comment type="similarity">
    <text evidence="2">Belongs to the Tim44 family.</text>
</comment>
<dbReference type="SUPFAM" id="SSF54427">
    <property type="entry name" value="NTF2-like"/>
    <property type="match status" value="1"/>
</dbReference>
<dbReference type="GO" id="GO:0051087">
    <property type="term" value="F:protein-folding chaperone binding"/>
    <property type="evidence" value="ECO:0007669"/>
    <property type="project" value="TreeGrafter"/>
</dbReference>
<evidence type="ECO:0000256" key="1">
    <source>
        <dbReference type="ARBA" id="ARBA00004370"/>
    </source>
</evidence>
<feature type="transmembrane region" description="Helical" evidence="6">
    <location>
        <begin position="6"/>
        <end position="28"/>
    </location>
</feature>
<dbReference type="NCBIfam" id="NF033779">
    <property type="entry name" value="Tim44_TimA_adap"/>
    <property type="match status" value="1"/>
</dbReference>
<reference evidence="8 9" key="1">
    <citation type="submission" date="2016-10" db="EMBL/GenBank/DDBJ databases">
        <authorList>
            <person name="de Groot N.N."/>
        </authorList>
    </citation>
    <scope>NUCLEOTIDE SEQUENCE [LARGE SCALE GENOMIC DNA]</scope>
    <source>
        <strain evidence="8 9">A52C2</strain>
    </source>
</reference>
<organism evidence="8 9">
    <name type="scientific">Faunimonas pinastri</name>
    <dbReference type="NCBI Taxonomy" id="1855383"/>
    <lineage>
        <taxon>Bacteria</taxon>
        <taxon>Pseudomonadati</taxon>
        <taxon>Pseudomonadota</taxon>
        <taxon>Alphaproteobacteria</taxon>
        <taxon>Hyphomicrobiales</taxon>
        <taxon>Afifellaceae</taxon>
        <taxon>Faunimonas</taxon>
    </lineage>
</organism>
<dbReference type="Gene3D" id="3.10.450.240">
    <property type="match status" value="1"/>
</dbReference>
<feature type="domain" description="Tim44-like" evidence="7">
    <location>
        <begin position="96"/>
        <end position="242"/>
    </location>
</feature>
<evidence type="ECO:0000256" key="5">
    <source>
        <dbReference type="SAM" id="MobiDB-lite"/>
    </source>
</evidence>
<dbReference type="SMART" id="SM00978">
    <property type="entry name" value="Tim44"/>
    <property type="match status" value="1"/>
</dbReference>
<dbReference type="RefSeq" id="WP_092496307.1">
    <property type="nucleotide sequence ID" value="NZ_FOFG01000005.1"/>
</dbReference>
<sequence length="243" mass="26518">MSGFFDVYSIIFLVIAVVIFVRLGSVLGRRTGNEPAPRQDQNFRRMPESGPNARPGMRNEPRNDNVVMLPTGRKDVAPADTLDLAALDRFGPGSAVHEGLVAVARASGRFDVDEFLVGARKAYEMIVMAFASGDRDTLKGLLAADVFQGFSAAINEREKQGHHTELSLIGVDQPEIKAASLEGRDTRISLLLTSHLVSVTRDAQGAVIEGDPDDVQIVRDLWTFSRDIRSRDPNWALSATESA</sequence>
<dbReference type="AlphaFoldDB" id="A0A1H9GXF8"/>
<keyword evidence="4 6" id="KW-0472">Membrane</keyword>
<dbReference type="InterPro" id="IPR032710">
    <property type="entry name" value="NTF2-like_dom_sf"/>
</dbReference>
<evidence type="ECO:0000313" key="8">
    <source>
        <dbReference type="EMBL" id="SEQ54727.1"/>
    </source>
</evidence>
<evidence type="ECO:0000256" key="6">
    <source>
        <dbReference type="SAM" id="Phobius"/>
    </source>
</evidence>
<dbReference type="PIRSF" id="PIRSF031890">
    <property type="entry name" value="UCP031890_transporter_Tim44"/>
    <property type="match status" value="1"/>
</dbReference>
<dbReference type="OrthoDB" id="9798618at2"/>
<proteinExistence type="inferred from homology"/>
<dbReference type="EMBL" id="FOFG01000005">
    <property type="protein sequence ID" value="SEQ54727.1"/>
    <property type="molecule type" value="Genomic_DNA"/>
</dbReference>
<keyword evidence="6" id="KW-1133">Transmembrane helix</keyword>
<name>A0A1H9GXF8_9HYPH</name>
<dbReference type="PANTHER" id="PTHR10721:SF1">
    <property type="entry name" value="MITOCHONDRIAL IMPORT INNER MEMBRANE TRANSLOCASE SUBUNIT TIM44"/>
    <property type="match status" value="1"/>
</dbReference>
<comment type="subcellular location">
    <subcellularLocation>
        <location evidence="1">Membrane</location>
    </subcellularLocation>
</comment>
<dbReference type="InterPro" id="IPR039544">
    <property type="entry name" value="Tim44-like"/>
</dbReference>
<evidence type="ECO:0000256" key="4">
    <source>
        <dbReference type="ARBA" id="ARBA00023136"/>
    </source>
</evidence>
<accession>A0A1H9GXF8</accession>
<feature type="region of interest" description="Disordered" evidence="5">
    <location>
        <begin position="30"/>
        <end position="63"/>
    </location>
</feature>
<evidence type="ECO:0000256" key="2">
    <source>
        <dbReference type="ARBA" id="ARBA00009597"/>
    </source>
</evidence>
<dbReference type="Proteomes" id="UP000199647">
    <property type="component" value="Unassembled WGS sequence"/>
</dbReference>
<dbReference type="GO" id="GO:0030150">
    <property type="term" value="P:protein import into mitochondrial matrix"/>
    <property type="evidence" value="ECO:0007669"/>
    <property type="project" value="TreeGrafter"/>
</dbReference>
<keyword evidence="9" id="KW-1185">Reference proteome</keyword>
<evidence type="ECO:0000259" key="7">
    <source>
        <dbReference type="SMART" id="SM00978"/>
    </source>
</evidence>
<dbReference type="STRING" id="1855383.SAMN05216548_105179"/>
<dbReference type="PANTHER" id="PTHR10721">
    <property type="entry name" value="MITOCHONDRIAL IMPORT INNER MEMBRANE TRANSLOCASE SUBUNIT TIM44"/>
    <property type="match status" value="1"/>
</dbReference>
<keyword evidence="6" id="KW-0812">Transmembrane</keyword>
<dbReference type="InterPro" id="IPR007379">
    <property type="entry name" value="Tim44-like_dom"/>
</dbReference>
<dbReference type="GO" id="GO:0016020">
    <property type="term" value="C:membrane"/>
    <property type="evidence" value="ECO:0007669"/>
    <property type="project" value="UniProtKB-SubCell"/>
</dbReference>
<keyword evidence="3" id="KW-0809">Transit peptide</keyword>
<evidence type="ECO:0000313" key="9">
    <source>
        <dbReference type="Proteomes" id="UP000199647"/>
    </source>
</evidence>
<dbReference type="InterPro" id="IPR016985">
    <property type="entry name" value="UCP031890_Tim44-rel"/>
</dbReference>
<dbReference type="Pfam" id="PF04280">
    <property type="entry name" value="Tim44"/>
    <property type="match status" value="1"/>
</dbReference>